<protein>
    <submittedName>
        <fullName evidence="1">Uncharacterized protein</fullName>
    </submittedName>
</protein>
<proteinExistence type="predicted"/>
<dbReference type="EMBL" id="VSRR010039216">
    <property type="protein sequence ID" value="MPC74581.1"/>
    <property type="molecule type" value="Genomic_DNA"/>
</dbReference>
<gene>
    <name evidence="1" type="ORF">E2C01_068945</name>
</gene>
<evidence type="ECO:0000313" key="2">
    <source>
        <dbReference type="Proteomes" id="UP000324222"/>
    </source>
</evidence>
<evidence type="ECO:0000313" key="1">
    <source>
        <dbReference type="EMBL" id="MPC74581.1"/>
    </source>
</evidence>
<organism evidence="1 2">
    <name type="scientific">Portunus trituberculatus</name>
    <name type="common">Swimming crab</name>
    <name type="synonym">Neptunus trituberculatus</name>
    <dbReference type="NCBI Taxonomy" id="210409"/>
    <lineage>
        <taxon>Eukaryota</taxon>
        <taxon>Metazoa</taxon>
        <taxon>Ecdysozoa</taxon>
        <taxon>Arthropoda</taxon>
        <taxon>Crustacea</taxon>
        <taxon>Multicrustacea</taxon>
        <taxon>Malacostraca</taxon>
        <taxon>Eumalacostraca</taxon>
        <taxon>Eucarida</taxon>
        <taxon>Decapoda</taxon>
        <taxon>Pleocyemata</taxon>
        <taxon>Brachyura</taxon>
        <taxon>Eubrachyura</taxon>
        <taxon>Portunoidea</taxon>
        <taxon>Portunidae</taxon>
        <taxon>Portuninae</taxon>
        <taxon>Portunus</taxon>
    </lineage>
</organism>
<name>A0A5B7HNS9_PORTR</name>
<keyword evidence="2" id="KW-1185">Reference proteome</keyword>
<comment type="caution">
    <text evidence="1">The sequence shown here is derived from an EMBL/GenBank/DDBJ whole genome shotgun (WGS) entry which is preliminary data.</text>
</comment>
<dbReference type="Proteomes" id="UP000324222">
    <property type="component" value="Unassembled WGS sequence"/>
</dbReference>
<accession>A0A5B7HNS9</accession>
<reference evidence="1 2" key="1">
    <citation type="submission" date="2019-05" db="EMBL/GenBank/DDBJ databases">
        <title>Another draft genome of Portunus trituberculatus and its Hox gene families provides insights of decapod evolution.</title>
        <authorList>
            <person name="Jeong J.-H."/>
            <person name="Song I."/>
            <person name="Kim S."/>
            <person name="Choi T."/>
            <person name="Kim D."/>
            <person name="Ryu S."/>
            <person name="Kim W."/>
        </authorList>
    </citation>
    <scope>NUCLEOTIDE SEQUENCE [LARGE SCALE GENOMIC DNA]</scope>
    <source>
        <tissue evidence="1">Muscle</tissue>
    </source>
</reference>
<sequence length="51" mass="5591">MHLVAPPAKISYDVNVRNVVVTNVGERRILRSSSCVMNVTWPSISTASTHP</sequence>
<dbReference type="AlphaFoldDB" id="A0A5B7HNS9"/>